<name>A0ABT1NB39_9FIRM</name>
<protein>
    <recommendedName>
        <fullName evidence="7">Probable septum site-determining protein MinC</fullName>
    </recommendedName>
</protein>
<dbReference type="InterPro" id="IPR013033">
    <property type="entry name" value="MinC"/>
</dbReference>
<dbReference type="RefSeq" id="WP_255225950.1">
    <property type="nucleotide sequence ID" value="NZ_JAJEKE010000001.1"/>
</dbReference>
<evidence type="ECO:0000313" key="10">
    <source>
        <dbReference type="EMBL" id="MCQ1528467.1"/>
    </source>
</evidence>
<dbReference type="HAMAP" id="MF_00267">
    <property type="entry name" value="MinC"/>
    <property type="match status" value="1"/>
</dbReference>
<keyword evidence="2 7" id="KW-0132">Cell division</keyword>
<comment type="caution">
    <text evidence="10">The sequence shown here is derived from an EMBL/GenBank/DDBJ whole genome shotgun (WGS) entry which is preliminary data.</text>
</comment>
<dbReference type="Gene3D" id="2.160.20.70">
    <property type="match status" value="1"/>
</dbReference>
<dbReference type="InterPro" id="IPR007874">
    <property type="entry name" value="MinC_N"/>
</dbReference>
<dbReference type="SUPFAM" id="SSF63848">
    <property type="entry name" value="Cell-division inhibitor MinC, C-terminal domain"/>
    <property type="match status" value="1"/>
</dbReference>
<evidence type="ECO:0000256" key="3">
    <source>
        <dbReference type="ARBA" id="ARBA00023210"/>
    </source>
</evidence>
<dbReference type="Gene3D" id="3.30.160.540">
    <property type="match status" value="1"/>
</dbReference>
<dbReference type="InterPro" id="IPR036145">
    <property type="entry name" value="MinC_C_sf"/>
</dbReference>
<dbReference type="Pfam" id="PF05209">
    <property type="entry name" value="MinC_N"/>
    <property type="match status" value="1"/>
</dbReference>
<keyword evidence="11" id="KW-1185">Reference proteome</keyword>
<reference evidence="10 11" key="1">
    <citation type="submission" date="2021-10" db="EMBL/GenBank/DDBJ databases">
        <title>Lutispora strain m25 sp. nov., a thermophilic, non-spore-forming bacterium isolated from a lab-scale methanogenic bioreactor digesting anaerobic sludge.</title>
        <authorList>
            <person name="El Houari A."/>
            <person name="Mcdonald J."/>
        </authorList>
    </citation>
    <scope>NUCLEOTIDE SEQUENCE [LARGE SCALE GENOMIC DNA]</scope>
    <source>
        <strain evidence="11">m25</strain>
    </source>
</reference>
<evidence type="ECO:0000256" key="1">
    <source>
        <dbReference type="ARBA" id="ARBA00006291"/>
    </source>
</evidence>
<comment type="subunit">
    <text evidence="6 7">Interacts with MinD and FtsZ.</text>
</comment>
<gene>
    <name evidence="7 10" type="primary">minC</name>
    <name evidence="10" type="ORF">LJD61_02740</name>
</gene>
<feature type="domain" description="Septum formation inhibitor MinC N-terminal" evidence="9">
    <location>
        <begin position="6"/>
        <end position="74"/>
    </location>
</feature>
<dbReference type="Pfam" id="PF03775">
    <property type="entry name" value="MinC_C"/>
    <property type="match status" value="1"/>
</dbReference>
<evidence type="ECO:0000256" key="7">
    <source>
        <dbReference type="HAMAP-Rule" id="MF_00267"/>
    </source>
</evidence>
<keyword evidence="3 7" id="KW-0717">Septation</keyword>
<evidence type="ECO:0000256" key="5">
    <source>
        <dbReference type="ARBA" id="ARBA00025606"/>
    </source>
</evidence>
<evidence type="ECO:0000256" key="4">
    <source>
        <dbReference type="ARBA" id="ARBA00023306"/>
    </source>
</evidence>
<proteinExistence type="inferred from homology"/>
<feature type="domain" description="Septum formation inhibitor MinC C-terminal" evidence="8">
    <location>
        <begin position="116"/>
        <end position="215"/>
    </location>
</feature>
<evidence type="ECO:0000259" key="9">
    <source>
        <dbReference type="Pfam" id="PF05209"/>
    </source>
</evidence>
<dbReference type="PANTHER" id="PTHR34108">
    <property type="entry name" value="SEPTUM SITE-DETERMINING PROTEIN MINC"/>
    <property type="match status" value="1"/>
</dbReference>
<accession>A0ABT1NB39</accession>
<evidence type="ECO:0000256" key="2">
    <source>
        <dbReference type="ARBA" id="ARBA00022618"/>
    </source>
</evidence>
<evidence type="ECO:0000313" key="11">
    <source>
        <dbReference type="Proteomes" id="UP001651880"/>
    </source>
</evidence>
<dbReference type="Proteomes" id="UP001651880">
    <property type="component" value="Unassembled WGS sequence"/>
</dbReference>
<dbReference type="InterPro" id="IPR005526">
    <property type="entry name" value="Septum_form_inhib_MinC_C"/>
</dbReference>
<dbReference type="EMBL" id="JAJEKE010000001">
    <property type="protein sequence ID" value="MCQ1528467.1"/>
    <property type="molecule type" value="Genomic_DNA"/>
</dbReference>
<comment type="function">
    <text evidence="5 7">Cell division inhibitor that blocks the formation of polar Z ring septums. Rapidly oscillates between the poles of the cell to destabilize FtsZ filaments that have formed before they mature into polar Z rings. Prevents FtsZ polymerization.</text>
</comment>
<keyword evidence="4 7" id="KW-0131">Cell cycle</keyword>
<comment type="similarity">
    <text evidence="1 7">Belongs to the MinC family.</text>
</comment>
<dbReference type="NCBIfam" id="TIGR01222">
    <property type="entry name" value="minC"/>
    <property type="match status" value="1"/>
</dbReference>
<evidence type="ECO:0000259" key="8">
    <source>
        <dbReference type="Pfam" id="PF03775"/>
    </source>
</evidence>
<organism evidence="10 11">
    <name type="scientific">Lutispora saccharofermentans</name>
    <dbReference type="NCBI Taxonomy" id="3024236"/>
    <lineage>
        <taxon>Bacteria</taxon>
        <taxon>Bacillati</taxon>
        <taxon>Bacillota</taxon>
        <taxon>Clostridia</taxon>
        <taxon>Lutisporales</taxon>
        <taxon>Lutisporaceae</taxon>
        <taxon>Lutispora</taxon>
    </lineage>
</organism>
<sequence length="222" mass="24651">MKDNAIVFKGTKEGLYIVLKEEMNFADIIQQLEIKIKPSKSFFEGAKIVNFKGKSLSLKEYNELVDILQNQYGMQFLGDYEALCSNIAASKEEEKNQAKLEPVIKQGQGDEEKAVFIRGTIRSGQMIRSEGNIVVLGDVNPGAYLEAAGSITVMGKMRGTGHAGTQGDYSAYIAAFRLEPMQLRIGDIVTRPPDGKQYKSKVPEMAFVKRGMIIVEPYLGKR</sequence>
<evidence type="ECO:0000256" key="6">
    <source>
        <dbReference type="ARBA" id="ARBA00046874"/>
    </source>
</evidence>
<dbReference type="PANTHER" id="PTHR34108:SF1">
    <property type="entry name" value="SEPTUM SITE-DETERMINING PROTEIN MINC"/>
    <property type="match status" value="1"/>
</dbReference>
<dbReference type="InterPro" id="IPR016098">
    <property type="entry name" value="CAP/MinC_C"/>
</dbReference>